<dbReference type="Pfam" id="PF03184">
    <property type="entry name" value="DDE_1"/>
    <property type="match status" value="1"/>
</dbReference>
<proteinExistence type="predicted"/>
<keyword evidence="2" id="KW-1185">Reference proteome</keyword>
<dbReference type="AlphaFoldDB" id="A0A6P7TJI6"/>
<accession>A0A6P7TJI6</accession>
<dbReference type="GO" id="GO:0003676">
    <property type="term" value="F:nucleic acid binding"/>
    <property type="evidence" value="ECO:0007669"/>
    <property type="project" value="InterPro"/>
</dbReference>
<dbReference type="KEGG" id="osn:115225210"/>
<evidence type="ECO:0000313" key="2">
    <source>
        <dbReference type="Proteomes" id="UP000515154"/>
    </source>
</evidence>
<dbReference type="InterPro" id="IPR004875">
    <property type="entry name" value="DDE_SF_endonuclease_dom"/>
</dbReference>
<feature type="domain" description="DDE-1" evidence="1">
    <location>
        <begin position="174"/>
        <end position="282"/>
    </location>
</feature>
<sequence length="283" mass="32072">MTPRKAEEDFKIPKSVLHRHIKLGKNIKKHGGQTVLFSGEEKILVQRLVLCASWGYPMDSYDVRLIVKGYMDRRGVDVKRFKGNMPGVDWAESFLMRHKDNLRERISQNINRAQATVSQPTINSYFNNLAESLDGTHAPNIVNYDETNLTDDPGRKEVITKRGTKYPEISTSKVSTSLIYAAAADGILIPPYIVYKAVNLYDTWTFGGPNGARYNRSKSGWFDLQSFSDWFTTIALPYLKKLAGKQVLIGDTLNSHLSLEVIKTCKENDISFIFLPLNSTQLF</sequence>
<reference evidence="3" key="1">
    <citation type="submission" date="2025-08" db="UniProtKB">
        <authorList>
            <consortium name="RefSeq"/>
        </authorList>
    </citation>
    <scope>IDENTIFICATION</scope>
</reference>
<evidence type="ECO:0000313" key="3">
    <source>
        <dbReference type="RefSeq" id="XP_029652014.1"/>
    </source>
</evidence>
<gene>
    <name evidence="3" type="primary">LOC115225210</name>
</gene>
<dbReference type="Proteomes" id="UP000515154">
    <property type="component" value="Linkage group LG2"/>
</dbReference>
<evidence type="ECO:0000259" key="1">
    <source>
        <dbReference type="Pfam" id="PF03184"/>
    </source>
</evidence>
<name>A0A6P7TJI6_9MOLL</name>
<dbReference type="RefSeq" id="XP_029652014.1">
    <property type="nucleotide sequence ID" value="XM_029796154.1"/>
</dbReference>
<protein>
    <submittedName>
        <fullName evidence="3">Uncharacterized protein LOC115225210</fullName>
    </submittedName>
</protein>
<organism evidence="2 3">
    <name type="scientific">Octopus sinensis</name>
    <name type="common">East Asian common octopus</name>
    <dbReference type="NCBI Taxonomy" id="2607531"/>
    <lineage>
        <taxon>Eukaryota</taxon>
        <taxon>Metazoa</taxon>
        <taxon>Spiralia</taxon>
        <taxon>Lophotrochozoa</taxon>
        <taxon>Mollusca</taxon>
        <taxon>Cephalopoda</taxon>
        <taxon>Coleoidea</taxon>
        <taxon>Octopodiformes</taxon>
        <taxon>Octopoda</taxon>
        <taxon>Incirrata</taxon>
        <taxon>Octopodidae</taxon>
        <taxon>Octopus</taxon>
    </lineage>
</organism>